<name>A0ABQ6DYG7_9GAMM</name>
<protein>
    <submittedName>
        <fullName evidence="1">Uncharacterized protein</fullName>
    </submittedName>
</protein>
<comment type="caution">
    <text evidence="1">The sequence shown here is derived from an EMBL/GenBank/DDBJ whole genome shotgun (WGS) entry which is preliminary data.</text>
</comment>
<evidence type="ECO:0000313" key="1">
    <source>
        <dbReference type="EMBL" id="GLS89791.1"/>
    </source>
</evidence>
<organism evidence="1 2">
    <name type="scientific">Psychromonas marina</name>
    <dbReference type="NCBI Taxonomy" id="88364"/>
    <lineage>
        <taxon>Bacteria</taxon>
        <taxon>Pseudomonadati</taxon>
        <taxon>Pseudomonadota</taxon>
        <taxon>Gammaproteobacteria</taxon>
        <taxon>Alteromonadales</taxon>
        <taxon>Psychromonadaceae</taxon>
        <taxon>Psychromonas</taxon>
    </lineage>
</organism>
<reference evidence="2" key="1">
    <citation type="journal article" date="2019" name="Int. J. Syst. Evol. Microbiol.">
        <title>The Global Catalogue of Microorganisms (GCM) 10K type strain sequencing project: providing services to taxonomists for standard genome sequencing and annotation.</title>
        <authorList>
            <consortium name="The Broad Institute Genomics Platform"/>
            <consortium name="The Broad Institute Genome Sequencing Center for Infectious Disease"/>
            <person name="Wu L."/>
            <person name="Ma J."/>
        </authorList>
    </citation>
    <scope>NUCLEOTIDE SEQUENCE [LARGE SCALE GENOMIC DNA]</scope>
    <source>
        <strain evidence="2">NBRC 103166</strain>
    </source>
</reference>
<evidence type="ECO:0000313" key="2">
    <source>
        <dbReference type="Proteomes" id="UP001157353"/>
    </source>
</evidence>
<keyword evidence="2" id="KW-1185">Reference proteome</keyword>
<gene>
    <name evidence="1" type="ORF">GCM10007916_08580</name>
</gene>
<accession>A0ABQ6DYG7</accession>
<sequence>MKLLMQPKCYTDVCLHGKWFHHDHGDTSAYMLGSRLVFDLGMMPTTDEELEACLEPIAQQQQDHDH</sequence>
<dbReference type="Proteomes" id="UP001157353">
    <property type="component" value="Unassembled WGS sequence"/>
</dbReference>
<dbReference type="EMBL" id="BSPQ01000002">
    <property type="protein sequence ID" value="GLS89791.1"/>
    <property type="molecule type" value="Genomic_DNA"/>
</dbReference>
<proteinExistence type="predicted"/>
<dbReference type="RefSeq" id="WP_284202918.1">
    <property type="nucleotide sequence ID" value="NZ_BSPQ01000002.1"/>
</dbReference>